<feature type="region of interest" description="Disordered" evidence="1">
    <location>
        <begin position="71"/>
        <end position="149"/>
    </location>
</feature>
<organism evidence="2 3">
    <name type="scientific">Athelia psychrophila</name>
    <dbReference type="NCBI Taxonomy" id="1759441"/>
    <lineage>
        <taxon>Eukaryota</taxon>
        <taxon>Fungi</taxon>
        <taxon>Dikarya</taxon>
        <taxon>Basidiomycota</taxon>
        <taxon>Agaricomycotina</taxon>
        <taxon>Agaricomycetes</taxon>
        <taxon>Agaricomycetidae</taxon>
        <taxon>Atheliales</taxon>
        <taxon>Atheliaceae</taxon>
        <taxon>Athelia</taxon>
    </lineage>
</organism>
<evidence type="ECO:0000313" key="3">
    <source>
        <dbReference type="Proteomes" id="UP000076532"/>
    </source>
</evidence>
<dbReference type="Proteomes" id="UP000076532">
    <property type="component" value="Unassembled WGS sequence"/>
</dbReference>
<gene>
    <name evidence="2" type="ORF">FIBSPDRAFT_379486</name>
</gene>
<feature type="compositionally biased region" description="Basic and acidic residues" evidence="1">
    <location>
        <begin position="79"/>
        <end position="90"/>
    </location>
</feature>
<name>A0A166P3F5_9AGAM</name>
<accession>A0A166P3F5</accession>
<evidence type="ECO:0000313" key="2">
    <source>
        <dbReference type="EMBL" id="KZP25672.1"/>
    </source>
</evidence>
<keyword evidence="3" id="KW-1185">Reference proteome</keyword>
<reference evidence="2 3" key="1">
    <citation type="journal article" date="2016" name="Mol. Biol. Evol.">
        <title>Comparative Genomics of Early-Diverging Mushroom-Forming Fungi Provides Insights into the Origins of Lignocellulose Decay Capabilities.</title>
        <authorList>
            <person name="Nagy L.G."/>
            <person name="Riley R."/>
            <person name="Tritt A."/>
            <person name="Adam C."/>
            <person name="Daum C."/>
            <person name="Floudas D."/>
            <person name="Sun H."/>
            <person name="Yadav J.S."/>
            <person name="Pangilinan J."/>
            <person name="Larsson K.H."/>
            <person name="Matsuura K."/>
            <person name="Barry K."/>
            <person name="Labutti K."/>
            <person name="Kuo R."/>
            <person name="Ohm R.A."/>
            <person name="Bhattacharya S.S."/>
            <person name="Shirouzu T."/>
            <person name="Yoshinaga Y."/>
            <person name="Martin F.M."/>
            <person name="Grigoriev I.V."/>
            <person name="Hibbett D.S."/>
        </authorList>
    </citation>
    <scope>NUCLEOTIDE SEQUENCE [LARGE SCALE GENOMIC DNA]</scope>
    <source>
        <strain evidence="2 3">CBS 109695</strain>
    </source>
</reference>
<feature type="compositionally biased region" description="Basic residues" evidence="1">
    <location>
        <begin position="111"/>
        <end position="134"/>
    </location>
</feature>
<evidence type="ECO:0008006" key="4">
    <source>
        <dbReference type="Google" id="ProtNLM"/>
    </source>
</evidence>
<sequence>MFSQLVDAAPAPFFQCSQPQSPPYSPSLSMWLRGGADHADCLTIWAHAQKQYFCDDCGALVTTAGEITYHGTTETSTPCRRDSASAHSDTDSSSGSSSECSGDSGSGGGLHRGHAIRRRKRSSSVRIKSVNRVKTRSEQHVAQTPTGGSKTVKRVWALIGGSKDTAYHPC</sequence>
<dbReference type="AlphaFoldDB" id="A0A166P3F5"/>
<evidence type="ECO:0000256" key="1">
    <source>
        <dbReference type="SAM" id="MobiDB-lite"/>
    </source>
</evidence>
<dbReference type="EMBL" id="KV417519">
    <property type="protein sequence ID" value="KZP25672.1"/>
    <property type="molecule type" value="Genomic_DNA"/>
</dbReference>
<protein>
    <recommendedName>
        <fullName evidence="4">C2H2-type domain-containing protein</fullName>
    </recommendedName>
</protein>
<feature type="compositionally biased region" description="Polar residues" evidence="1">
    <location>
        <begin position="140"/>
        <end position="149"/>
    </location>
</feature>
<proteinExistence type="predicted"/>
<feature type="compositionally biased region" description="Low complexity" evidence="1">
    <location>
        <begin position="91"/>
        <end position="103"/>
    </location>
</feature>